<name>A0A540WRU1_9BACT</name>
<protein>
    <recommendedName>
        <fullName evidence="3">Lipoprotein</fullName>
    </recommendedName>
</protein>
<keyword evidence="2" id="KW-1185">Reference proteome</keyword>
<evidence type="ECO:0000313" key="2">
    <source>
        <dbReference type="Proteomes" id="UP000315369"/>
    </source>
</evidence>
<evidence type="ECO:0000313" key="1">
    <source>
        <dbReference type="EMBL" id="TQF11710.1"/>
    </source>
</evidence>
<dbReference type="RefSeq" id="WP_141646550.1">
    <property type="nucleotide sequence ID" value="NZ_VIFM01000174.1"/>
</dbReference>
<reference evidence="1 2" key="1">
    <citation type="submission" date="2019-06" db="EMBL/GenBank/DDBJ databases">
        <authorList>
            <person name="Livingstone P."/>
            <person name="Whitworth D."/>
        </authorList>
    </citation>
    <scope>NUCLEOTIDE SEQUENCE [LARGE SCALE GENOMIC DNA]</scope>
    <source>
        <strain evidence="1 2">AM401</strain>
    </source>
</reference>
<comment type="caution">
    <text evidence="1">The sequence shown here is derived from an EMBL/GenBank/DDBJ whole genome shotgun (WGS) entry which is preliminary data.</text>
</comment>
<sequence>MKTQIIRYLAVLPLTAMLGCDSVTPLAEERPDTQSAQVARAATAVSFEFDTSGIATPPSGGLPTQLLPANAFNDAILQRGLIGTTEPFTVASELGTRLELESANWKLERDGASGRALVLNKVESGPATRLEPAVLQRNALARLQRWGIPTTEVGDVRQVASFLQSEDVGTYEPAELHRHKTFVLRAINGIRVQGHRAVVTHGVDGSFQRALISWPALAREGHLLRTRLSTAEIERKATEALVAEELTTGRVRLFWKYVPNRLTDGSWALTLQVGAALASVATETHTEEPRVIDVDVNAVP</sequence>
<gene>
    <name evidence="1" type="ORF">FJV41_32875</name>
</gene>
<dbReference type="AlphaFoldDB" id="A0A540WRU1"/>
<accession>A0A540WRU1</accession>
<dbReference type="EMBL" id="VIFM01000174">
    <property type="protein sequence ID" value="TQF11710.1"/>
    <property type="molecule type" value="Genomic_DNA"/>
</dbReference>
<evidence type="ECO:0008006" key="3">
    <source>
        <dbReference type="Google" id="ProtNLM"/>
    </source>
</evidence>
<dbReference type="Proteomes" id="UP000315369">
    <property type="component" value="Unassembled WGS sequence"/>
</dbReference>
<proteinExistence type="predicted"/>
<organism evidence="1 2">
    <name type="scientific">Myxococcus llanfairpwllgwyngyllgogerychwyrndrobwllllantysiliogogogochensis</name>
    <dbReference type="NCBI Taxonomy" id="2590453"/>
    <lineage>
        <taxon>Bacteria</taxon>
        <taxon>Pseudomonadati</taxon>
        <taxon>Myxococcota</taxon>
        <taxon>Myxococcia</taxon>
        <taxon>Myxococcales</taxon>
        <taxon>Cystobacterineae</taxon>
        <taxon>Myxococcaceae</taxon>
        <taxon>Myxococcus</taxon>
    </lineage>
</organism>
<dbReference type="OrthoDB" id="5524816at2"/>
<dbReference type="PROSITE" id="PS51257">
    <property type="entry name" value="PROKAR_LIPOPROTEIN"/>
    <property type="match status" value="1"/>
</dbReference>